<reference evidence="5 6" key="1">
    <citation type="journal article" date="2015" name="Genome Announc.">
        <title>Complete Genome Sequence of the Type Strain Corynebacterium mustelae DSM 45274, Isolated from Various Tissues of a Male Ferret with Lethal Sepsis.</title>
        <authorList>
            <person name="Ruckert C."/>
            <person name="Eimer J."/>
            <person name="Winkler A."/>
            <person name="Tauch A."/>
        </authorList>
    </citation>
    <scope>NUCLEOTIDE SEQUENCE [LARGE SCALE GENOMIC DNA]</scope>
    <source>
        <strain evidence="5 6">DSM 45274</strain>
    </source>
</reference>
<sequence length="1798" mass="190268">MRKLFRRSRTKVGYGTIALTAIVSLFAQLVVVTPTAHAEINSNIVISEIKIQSADSRGNLTGDGNQQLMQGLNAAKISFKYDAGHESVTNGSQFNVKVPSFLGTGADQKLDLEVPYNGGKVKVANCVLNNATGLTCTFNDRVDVLRKLGFTGFKGDISFVAGIQNTHDQNRANISVNGRDVEVALPADKPVGKLNKPYGRAGFGKDAGNLIGVKGNLGWGVNFNSALIQQELAKIGDDRVFDGKKVHTLTFLESAGPGQEFDPNLANWILKFKGNAEIFSKFNGNVPTPCLNVILATGTRPGVVTTDNNGSGCNTAIQQNNVDFTMPDGFSISVEFIDTNSDGQADYKDSQARIRVTGPFDPDTNYSINPQLRRSGYNEAGPSGQEALAVKEGMAYENNIVLEDTKQSSSFVAKAFQTLTGTINMANQFGTFSVRKYLQGEGIENVQPSDKFTINGTWTLPNGNTVASYPGWQPQTADGVEITINGDQAAATSGTITFKLAPGERKTAPAPHFPVGTEITLSEDMQTAPKPGGIEWEEAEFLISNRVVEPTFKIQNQKNTEIEVFNKTKRETGKLRVKKVLSGLPAAQQQQAATDEFTFEYRCGVGTNYKEISNVSGSGAELEVPGDFPVGTLCNVREKFNPQAPHTVGDFIQTAMEPAVVTIKKDGVVAAVTNKYARLKGGFRIAKDVTGDAEVQALAGIKSFTFSYDCQIDNQSVAKADNVTVTPGEPADITGVDVGAECVVSEPDANNNGEIDGYTLTRPQEQRFVIAKQSTPENNVKNFTNAYELKRGGFSVVKRFADPKMKDLLKSETVDFNFTCKSPLGEASNLEGDAQAANGKIAVPKDGTAKVITGIPVGHKCEVTEVADSATVKNYTHNPLQAQTAVVVENPSAPDAAAESKLTFTNEYTAKTAKFAVTKQAELAPGQDVYRQLFDQQLQAKGEFEFSYTCSVPNFGAPKTMRVAAGGQKVESAEEYPIGSQCTITENLDQAQLPGFNAPTVNNESITVTIAEEGEPVVTAAFTNTYNRKSAGLKLQKTFTDGRPHELNADHKFPVKWSCNANSTSGPDTYVAGTKVAAELPASGALVDTGYGFAEGTECVISDEEVQLTNDLIRAGYTAEAPQYTPLTITAGVENIVGVTNTYTKQVGTFGVRKTVAGDNAAAFAKNNFSFTYVCAAPNDAAKANAINGAITVAGDGVLGNEKSKEIPVGWICELTETSAVPQGYTVNTEIKKPPEIAPGDGNIFNVTNTYTQQTGGFKVKKVTNDGLFTGTEFRVSYTCDNDPGSNKELMVPANGEAVVVDKLPTGTSCTISESPDDAAKPGYTVASTIDTPQVTVEADQVKTVTVTNTYADKIGGLNISHTATGNAAPLGSKELVYTVTGTPDKGGDPITKTVNVKAGETVTVSDLPAGTYTVTQAEPQAPAPVVIGTTINTEPGPSVQVKVSGNPGETAEVAAINNYTLATGSLTLSKTVTTQEHADRSFTFDYACESPLDPKKIANSVSAKADGTEVEVVKSLPYGSTCTISEDLEKNAIEGYTIAPVPAKTISINAATQKVEIENTITRDTAPLSLAKVVTGNEDFAKKEFTFRYTCTDTGNKETEIKVLGDGKPVTVRDAVPTGTSCTFTEDEEKAAEQHYFLNMEPAKTVTVTKRDTPVTVSFTNTYTQKPYWIAGLILIPAIIGGAAIIADLAKKGHRTAPATPAPGAEKKATDPQGDGAQGPAKKGVAKDGATAPHAAAPKGEAAGKATAPGKSQPGASGSLARTGASVLGVLAAALLVIALGVFFIRRGRNTGTNGES</sequence>
<accession>A0A0G3H0A4</accession>
<proteinExistence type="predicted"/>
<dbReference type="OrthoDB" id="3751233at2"/>
<keyword evidence="2" id="KW-0812">Transmembrane</keyword>
<feature type="domain" description="DUF5979" evidence="3">
    <location>
        <begin position="794"/>
        <end position="909"/>
    </location>
</feature>
<dbReference type="EMBL" id="CP011542">
    <property type="protein sequence ID" value="AKK04537.1"/>
    <property type="molecule type" value="Genomic_DNA"/>
</dbReference>
<dbReference type="InterPro" id="IPR046022">
    <property type="entry name" value="DUF5979"/>
</dbReference>
<feature type="compositionally biased region" description="Low complexity" evidence="1">
    <location>
        <begin position="1728"/>
        <end position="1752"/>
    </location>
</feature>
<dbReference type="STRING" id="571915.CMUST_00930"/>
<feature type="domain" description="DUF5979" evidence="3">
    <location>
        <begin position="929"/>
        <end position="1027"/>
    </location>
</feature>
<feature type="domain" description="DUF5979" evidence="3">
    <location>
        <begin position="683"/>
        <end position="788"/>
    </location>
</feature>
<feature type="domain" description="DUF7926" evidence="4">
    <location>
        <begin position="326"/>
        <end position="426"/>
    </location>
</feature>
<evidence type="ECO:0000259" key="4">
    <source>
        <dbReference type="Pfam" id="PF25548"/>
    </source>
</evidence>
<dbReference type="Pfam" id="PF25548">
    <property type="entry name" value="DUF7926"/>
    <property type="match status" value="2"/>
</dbReference>
<evidence type="ECO:0000313" key="6">
    <source>
        <dbReference type="Proteomes" id="UP000035199"/>
    </source>
</evidence>
<dbReference type="KEGG" id="cmv:CMUST_00930"/>
<dbReference type="InterPro" id="IPR057686">
    <property type="entry name" value="DUF7926"/>
</dbReference>
<keyword evidence="2" id="KW-0472">Membrane</keyword>
<evidence type="ECO:0000256" key="1">
    <source>
        <dbReference type="SAM" id="MobiDB-lite"/>
    </source>
</evidence>
<feature type="domain" description="DUF5979" evidence="3">
    <location>
        <begin position="1259"/>
        <end position="1352"/>
    </location>
</feature>
<feature type="domain" description="DUF5979" evidence="3">
    <location>
        <begin position="1359"/>
        <end position="1461"/>
    </location>
</feature>
<feature type="domain" description="DUF5979" evidence="3">
    <location>
        <begin position="1150"/>
        <end position="1252"/>
    </location>
</feature>
<organism evidence="5 6">
    <name type="scientific">Corynebacterium mustelae</name>
    <dbReference type="NCBI Taxonomy" id="571915"/>
    <lineage>
        <taxon>Bacteria</taxon>
        <taxon>Bacillati</taxon>
        <taxon>Actinomycetota</taxon>
        <taxon>Actinomycetes</taxon>
        <taxon>Mycobacteriales</taxon>
        <taxon>Corynebacteriaceae</taxon>
        <taxon>Corynebacterium</taxon>
    </lineage>
</organism>
<dbReference type="PATRIC" id="fig|571915.4.peg.188"/>
<feature type="domain" description="DUF5979" evidence="3">
    <location>
        <begin position="1034"/>
        <end position="1144"/>
    </location>
</feature>
<feature type="transmembrane region" description="Helical" evidence="2">
    <location>
        <begin position="1669"/>
        <end position="1688"/>
    </location>
</feature>
<feature type="transmembrane region" description="Helical" evidence="2">
    <location>
        <begin position="1766"/>
        <end position="1786"/>
    </location>
</feature>
<dbReference type="Proteomes" id="UP000035199">
    <property type="component" value="Chromosome"/>
</dbReference>
<reference evidence="6" key="2">
    <citation type="submission" date="2015-05" db="EMBL/GenBank/DDBJ databases">
        <title>Complete genome sequence of Corynebacterium mustelae DSM 45274, isolated from various tissues of a male ferret with lethal sepsis.</title>
        <authorList>
            <person name="Ruckert C."/>
            <person name="Albersmeier A."/>
            <person name="Winkler A."/>
            <person name="Tauch A."/>
        </authorList>
    </citation>
    <scope>NUCLEOTIDE SEQUENCE [LARGE SCALE GENOMIC DNA]</scope>
    <source>
        <strain evidence="6">DSM 45274</strain>
    </source>
</reference>
<feature type="region of interest" description="Disordered" evidence="1">
    <location>
        <begin position="1696"/>
        <end position="1760"/>
    </location>
</feature>
<keyword evidence="6" id="KW-1185">Reference proteome</keyword>
<evidence type="ECO:0000256" key="2">
    <source>
        <dbReference type="SAM" id="Phobius"/>
    </source>
</evidence>
<evidence type="ECO:0000313" key="5">
    <source>
        <dbReference type="EMBL" id="AKK04537.1"/>
    </source>
</evidence>
<keyword evidence="2" id="KW-1133">Transmembrane helix</keyword>
<feature type="domain" description="DUF5979" evidence="3">
    <location>
        <begin position="1467"/>
        <end position="1563"/>
    </location>
</feature>
<gene>
    <name evidence="5" type="ORF">CMUST_00930</name>
</gene>
<name>A0A0G3H0A4_9CORY</name>
<feature type="domain" description="DUF5979" evidence="3">
    <location>
        <begin position="575"/>
        <end position="677"/>
    </location>
</feature>
<feature type="domain" description="DUF5979" evidence="3">
    <location>
        <begin position="1569"/>
        <end position="1665"/>
    </location>
</feature>
<evidence type="ECO:0000259" key="3">
    <source>
        <dbReference type="Pfam" id="PF19407"/>
    </source>
</evidence>
<dbReference type="Pfam" id="PF19407">
    <property type="entry name" value="DUF5979"/>
    <property type="match status" value="10"/>
</dbReference>
<protein>
    <submittedName>
        <fullName evidence="5">T surface-antigen of pili</fullName>
    </submittedName>
</protein>
<feature type="domain" description="DUF7926" evidence="4">
    <location>
        <begin position="203"/>
        <end position="276"/>
    </location>
</feature>
<dbReference type="Gene3D" id="2.60.40.1140">
    <property type="entry name" value="Collagen-binding surface protein Cna, B-type domain"/>
    <property type="match status" value="1"/>
</dbReference>
<dbReference type="RefSeq" id="WP_047260936.1">
    <property type="nucleotide sequence ID" value="NZ_CP011542.1"/>
</dbReference>